<name>A0A842JE01_9ACTN</name>
<dbReference type="EMBL" id="JACMSE010000001">
    <property type="protein sequence ID" value="MBC2888115.1"/>
    <property type="molecule type" value="Genomic_DNA"/>
</dbReference>
<protein>
    <submittedName>
        <fullName evidence="3">Uncharacterized protein</fullName>
    </submittedName>
</protein>
<accession>A0A842JE01</accession>
<organism evidence="3 4">
    <name type="scientific">Gordonibacter massiliensis</name>
    <name type="common">ex Traore et al. 2017</name>
    <dbReference type="NCBI Taxonomy" id="1841863"/>
    <lineage>
        <taxon>Bacteria</taxon>
        <taxon>Bacillati</taxon>
        <taxon>Actinomycetota</taxon>
        <taxon>Coriobacteriia</taxon>
        <taxon>Eggerthellales</taxon>
        <taxon>Eggerthellaceae</taxon>
        <taxon>Gordonibacter</taxon>
    </lineage>
</organism>
<gene>
    <name evidence="3" type="ORF">H7313_01945</name>
</gene>
<dbReference type="PROSITE" id="PS51257">
    <property type="entry name" value="PROKAR_LIPOPROTEIN"/>
    <property type="match status" value="1"/>
</dbReference>
<feature type="region of interest" description="Disordered" evidence="1">
    <location>
        <begin position="41"/>
        <end position="71"/>
    </location>
</feature>
<evidence type="ECO:0000313" key="4">
    <source>
        <dbReference type="Proteomes" id="UP000587396"/>
    </source>
</evidence>
<comment type="caution">
    <text evidence="3">The sequence shown here is derived from an EMBL/GenBank/DDBJ whole genome shotgun (WGS) entry which is preliminary data.</text>
</comment>
<evidence type="ECO:0000256" key="1">
    <source>
        <dbReference type="SAM" id="MobiDB-lite"/>
    </source>
</evidence>
<sequence>MVAKENMKKTASRVAALAVCALLCAVSLGSLGCAAGETTVEKLGSDSPSTDKPSGDESLAESGRESQRVSADGLVDALDRSVSYAVDREVYHNVTVDTSSGYLTERDGLNFHVEYPQMKGLSEEKEAVVNEAVRDRAMLWVDKMYLDPSGDVQKFLRNHNATEGKYLGSQVESFITRNDEHSMSIAFVDNYMIGSVYSEYRDLRTLNVNLDTGERWHYTNEIVKATPEFATIWLERSREQRGSTALHERVPLDDVVAILQNDDRIANRYFSDFFVDADGNICIAISYHVGDDVGIARGFTWASFSREELEPHRVESPFWSM</sequence>
<proteinExistence type="predicted"/>
<dbReference type="AlphaFoldDB" id="A0A842JE01"/>
<dbReference type="Proteomes" id="UP000587396">
    <property type="component" value="Unassembled WGS sequence"/>
</dbReference>
<keyword evidence="4" id="KW-1185">Reference proteome</keyword>
<dbReference type="RefSeq" id="WP_185904098.1">
    <property type="nucleotide sequence ID" value="NZ_JACMSE010000001.1"/>
</dbReference>
<keyword evidence="2" id="KW-0732">Signal</keyword>
<feature type="signal peptide" evidence="2">
    <location>
        <begin position="1"/>
        <end position="35"/>
    </location>
</feature>
<reference evidence="3 4" key="1">
    <citation type="submission" date="2020-08" db="EMBL/GenBank/DDBJ databases">
        <authorList>
            <person name="Liu C."/>
            <person name="Sun Q."/>
        </authorList>
    </citation>
    <scope>NUCLEOTIDE SEQUENCE [LARGE SCALE GENOMIC DNA]</scope>
    <source>
        <strain evidence="3 4">N22</strain>
    </source>
</reference>
<evidence type="ECO:0000313" key="3">
    <source>
        <dbReference type="EMBL" id="MBC2888115.1"/>
    </source>
</evidence>
<feature type="chain" id="PRO_5039152814" evidence="2">
    <location>
        <begin position="36"/>
        <end position="321"/>
    </location>
</feature>
<evidence type="ECO:0000256" key="2">
    <source>
        <dbReference type="SAM" id="SignalP"/>
    </source>
</evidence>